<gene>
    <name evidence="2" type="ORF">M440DRAFT_1399364</name>
</gene>
<evidence type="ECO:0000313" key="3">
    <source>
        <dbReference type="Proteomes" id="UP000240760"/>
    </source>
</evidence>
<sequence>MAHGRCRAVIATQVSSLIACKTRAQQASPPSTYPRAHRTEPRLNPGVLTKTNGY</sequence>
<dbReference type="EMBL" id="KZ679129">
    <property type="protein sequence ID" value="PTB78188.1"/>
    <property type="molecule type" value="Genomic_DNA"/>
</dbReference>
<protein>
    <submittedName>
        <fullName evidence="2">Uncharacterized protein</fullName>
    </submittedName>
</protein>
<proteinExistence type="predicted"/>
<organism evidence="2 3">
    <name type="scientific">Trichoderma longibrachiatum ATCC 18648</name>
    <dbReference type="NCBI Taxonomy" id="983965"/>
    <lineage>
        <taxon>Eukaryota</taxon>
        <taxon>Fungi</taxon>
        <taxon>Dikarya</taxon>
        <taxon>Ascomycota</taxon>
        <taxon>Pezizomycotina</taxon>
        <taxon>Sordariomycetes</taxon>
        <taxon>Hypocreomycetidae</taxon>
        <taxon>Hypocreales</taxon>
        <taxon>Hypocreaceae</taxon>
        <taxon>Trichoderma</taxon>
    </lineage>
</organism>
<accession>A0A2T4C9I8</accession>
<evidence type="ECO:0000313" key="2">
    <source>
        <dbReference type="EMBL" id="PTB78188.1"/>
    </source>
</evidence>
<evidence type="ECO:0000256" key="1">
    <source>
        <dbReference type="SAM" id="MobiDB-lite"/>
    </source>
</evidence>
<keyword evidence="3" id="KW-1185">Reference proteome</keyword>
<feature type="region of interest" description="Disordered" evidence="1">
    <location>
        <begin position="22"/>
        <end position="54"/>
    </location>
</feature>
<dbReference type="Proteomes" id="UP000240760">
    <property type="component" value="Unassembled WGS sequence"/>
</dbReference>
<reference evidence="2 3" key="1">
    <citation type="submission" date="2016-07" db="EMBL/GenBank/DDBJ databases">
        <title>Multiple horizontal gene transfer events from other fungi enriched the ability of initially mycotrophic Trichoderma (Ascomycota) to feed on dead plant biomass.</title>
        <authorList>
            <consortium name="DOE Joint Genome Institute"/>
            <person name="Aerts A."/>
            <person name="Atanasova L."/>
            <person name="Chenthamara K."/>
            <person name="Zhang J."/>
            <person name="Grujic M."/>
            <person name="Henrissat B."/>
            <person name="Kuo A."/>
            <person name="Salamov A."/>
            <person name="Lipzen A."/>
            <person name="Labutti K."/>
            <person name="Barry K."/>
            <person name="Miao Y."/>
            <person name="Rahimi M.J."/>
            <person name="Shen Q."/>
            <person name="Grigoriev I.V."/>
            <person name="Kubicek C.P."/>
            <person name="Druzhinina I.S."/>
        </authorList>
    </citation>
    <scope>NUCLEOTIDE SEQUENCE [LARGE SCALE GENOMIC DNA]</scope>
    <source>
        <strain evidence="2 3">ATCC 18648</strain>
    </source>
</reference>
<name>A0A2T4C9I8_TRILO</name>
<dbReference type="PROSITE" id="PS51257">
    <property type="entry name" value="PROKAR_LIPOPROTEIN"/>
    <property type="match status" value="1"/>
</dbReference>
<dbReference type="AlphaFoldDB" id="A0A2T4C9I8"/>